<evidence type="ECO:0000313" key="4">
    <source>
        <dbReference type="EMBL" id="WMW65066.1"/>
    </source>
</evidence>
<dbReference type="RefSeq" id="WP_167127407.1">
    <property type="nucleotide sequence ID" value="NZ_CP133659.1"/>
</dbReference>
<evidence type="ECO:0000313" key="5">
    <source>
        <dbReference type="Proteomes" id="UP001180616"/>
    </source>
</evidence>
<evidence type="ECO:0000259" key="3">
    <source>
        <dbReference type="Pfam" id="PF07811"/>
    </source>
</evidence>
<organism evidence="4 5">
    <name type="scientific">Nitratidesulfovibrio liaohensis</name>
    <dbReference type="NCBI Taxonomy" id="2604158"/>
    <lineage>
        <taxon>Bacteria</taxon>
        <taxon>Pseudomonadati</taxon>
        <taxon>Thermodesulfobacteriota</taxon>
        <taxon>Desulfovibrionia</taxon>
        <taxon>Desulfovibrionales</taxon>
        <taxon>Desulfovibrionaceae</taxon>
        <taxon>Nitratidesulfovibrio</taxon>
    </lineage>
</organism>
<protein>
    <submittedName>
        <fullName evidence="4">Pilus assembly protein</fullName>
    </submittedName>
</protein>
<keyword evidence="2" id="KW-0472">Membrane</keyword>
<dbReference type="Pfam" id="PF07811">
    <property type="entry name" value="TadE"/>
    <property type="match status" value="1"/>
</dbReference>
<gene>
    <name evidence="4" type="ORF">KPS_003164</name>
</gene>
<accession>A0ABY9QZW0</accession>
<evidence type="ECO:0000256" key="2">
    <source>
        <dbReference type="SAM" id="Phobius"/>
    </source>
</evidence>
<sequence length="152" mass="16130">MFETRNTMPPAPSGGTRRGLRHLPSSRALAQRGLAALEVALMLPVIAALLYVLVEGGNTIRAYSALTEASRAGARHVVMNDDVAGVQPFVRSLATTLDPNALTATAVKDTGKQMVTVTVKYAYKSVFTSNPYNGDPNDALYTFSASTSMPTP</sequence>
<dbReference type="EMBL" id="CP133659">
    <property type="protein sequence ID" value="WMW65066.1"/>
    <property type="molecule type" value="Genomic_DNA"/>
</dbReference>
<feature type="domain" description="TadE-like" evidence="3">
    <location>
        <begin position="33"/>
        <end position="75"/>
    </location>
</feature>
<evidence type="ECO:0000256" key="1">
    <source>
        <dbReference type="SAM" id="MobiDB-lite"/>
    </source>
</evidence>
<dbReference type="Proteomes" id="UP001180616">
    <property type="component" value="Chromosome"/>
</dbReference>
<feature type="transmembrane region" description="Helical" evidence="2">
    <location>
        <begin position="33"/>
        <end position="54"/>
    </location>
</feature>
<keyword evidence="5" id="KW-1185">Reference proteome</keyword>
<keyword evidence="2" id="KW-0812">Transmembrane</keyword>
<proteinExistence type="predicted"/>
<dbReference type="InterPro" id="IPR012495">
    <property type="entry name" value="TadE-like_dom"/>
</dbReference>
<keyword evidence="2" id="KW-1133">Transmembrane helix</keyword>
<name>A0ABY9QZW0_9BACT</name>
<feature type="region of interest" description="Disordered" evidence="1">
    <location>
        <begin position="1"/>
        <end position="21"/>
    </location>
</feature>
<reference evidence="4" key="1">
    <citation type="submission" date="2023-09" db="EMBL/GenBank/DDBJ databases">
        <authorList>
            <consortium name="CW5 consortium"/>
            <person name="Lu C.-W."/>
        </authorList>
    </citation>
    <scope>NUCLEOTIDE SEQUENCE</scope>
    <source>
        <strain evidence="4">KPS</strain>
    </source>
</reference>